<feature type="region of interest" description="Disordered" evidence="1">
    <location>
        <begin position="475"/>
        <end position="494"/>
    </location>
</feature>
<feature type="compositionally biased region" description="Low complexity" evidence="1">
    <location>
        <begin position="95"/>
        <end position="121"/>
    </location>
</feature>
<feature type="compositionally biased region" description="Low complexity" evidence="1">
    <location>
        <begin position="726"/>
        <end position="746"/>
    </location>
</feature>
<proteinExistence type="predicted"/>
<sequence>MRLKGKGATSLLALRLGEPAGLVEEPAAGGVPTAVPYRLVPVAEAGPDPAAPPAVLVASNARVRSPKPVLALQQPDFSQLEQAEALVRLQQGATPAASSEQQPDAAAAAAAPAASAPTTASGRPQRKRKAPQYADDMIPTDVLSRRGGRSRPPAAAANPPRVTLSTAGGAAGGLQLVTMNTPGGGTVTGLAVPATALLPALLQQQQLLRAQGAASPGAVPYKLVPPGGAASPSSSSDAAAAAPPPAVKEAAPRDIAQLARQMDEEERKRALAAADARVVVRVLPGAQGSRGSKDGFAVPAPRPPGSRGKGSAAAGRGRAPSRLARKPTPDIADEQLPQLPPHTWHPGFESHGGVTVVSVAEAVTAPPLPAVVVGEPARTALPVLVTDPQAEFGEDPLHSSLDYLHYAARTAGQPPAYSTEAQTAVAAEERLHKERLARAHFARDRRKIGKEAPEATRKSVRIRAVPEVLAPPAVQAEARGRGKRLPPRPEDATDVNLGREFQADLPAVRPRPVAPTAEEQRFVSRLVCSAGDVAPLQYDVQQTAALPVASEADRAAAVAAAHEQLKAALGAERAAAMGVLSSGAAAFSQLLNDTEEAAFEAGMREFGRTFHTIRAEMLPERTVFDLQNYYFNVWKLQATPRAKAWYVEKAEEEVARAAEQARLEAAAAAEAEAARQRQEARYKRRMLREVVQFVKTAARAPEELQNRPTVAARAQRAAKMIGSMNAGEAAPPGPEAPAVEVPAATA</sequence>
<reference evidence="2 3" key="1">
    <citation type="journal article" date="2018" name="Plant J.">
        <title>Genome sequences of Chlorella sorokiniana UTEX 1602 and Micractinium conductrix SAG 241.80: implications to maltose excretion by a green alga.</title>
        <authorList>
            <person name="Arriola M.B."/>
            <person name="Velmurugan N."/>
            <person name="Zhang Y."/>
            <person name="Plunkett M.H."/>
            <person name="Hondzo H."/>
            <person name="Barney B.M."/>
        </authorList>
    </citation>
    <scope>NUCLEOTIDE SEQUENCE [LARGE SCALE GENOMIC DNA]</scope>
    <source>
        <strain evidence="3">UTEX 1602</strain>
    </source>
</reference>
<dbReference type="EMBL" id="LHPG02000003">
    <property type="protein sequence ID" value="PRW59696.1"/>
    <property type="molecule type" value="Genomic_DNA"/>
</dbReference>
<feature type="region of interest" description="Disordered" evidence="1">
    <location>
        <begin position="723"/>
        <end position="746"/>
    </location>
</feature>
<keyword evidence="3" id="KW-1185">Reference proteome</keyword>
<feature type="compositionally biased region" description="Low complexity" evidence="1">
    <location>
        <begin position="305"/>
        <end position="322"/>
    </location>
</feature>
<dbReference type="Proteomes" id="UP000239899">
    <property type="component" value="Unassembled WGS sequence"/>
</dbReference>
<dbReference type="Gene3D" id="1.10.10.60">
    <property type="entry name" value="Homeodomain-like"/>
    <property type="match status" value="1"/>
</dbReference>
<organism evidence="2 3">
    <name type="scientific">Chlorella sorokiniana</name>
    <name type="common">Freshwater green alga</name>
    <dbReference type="NCBI Taxonomy" id="3076"/>
    <lineage>
        <taxon>Eukaryota</taxon>
        <taxon>Viridiplantae</taxon>
        <taxon>Chlorophyta</taxon>
        <taxon>core chlorophytes</taxon>
        <taxon>Trebouxiophyceae</taxon>
        <taxon>Chlorellales</taxon>
        <taxon>Chlorellaceae</taxon>
        <taxon>Chlorella clade</taxon>
        <taxon>Chlorella</taxon>
    </lineage>
</organism>
<dbReference type="AlphaFoldDB" id="A0A2P6U066"/>
<feature type="compositionally biased region" description="Low complexity" evidence="1">
    <location>
        <begin position="150"/>
        <end position="161"/>
    </location>
</feature>
<accession>A0A2P6U066</accession>
<dbReference type="OrthoDB" id="514537at2759"/>
<feature type="region of interest" description="Disordered" evidence="1">
    <location>
        <begin position="225"/>
        <end position="251"/>
    </location>
</feature>
<dbReference type="STRING" id="3076.A0A2P6U066"/>
<protein>
    <submittedName>
        <fullName evidence="2">Uncharacterized protein</fullName>
    </submittedName>
</protein>
<feature type="region of interest" description="Disordered" evidence="1">
    <location>
        <begin position="91"/>
        <end position="162"/>
    </location>
</feature>
<feature type="region of interest" description="Disordered" evidence="1">
    <location>
        <begin position="285"/>
        <end position="330"/>
    </location>
</feature>
<name>A0A2P6U066_CHLSO</name>
<evidence type="ECO:0000256" key="1">
    <source>
        <dbReference type="SAM" id="MobiDB-lite"/>
    </source>
</evidence>
<evidence type="ECO:0000313" key="2">
    <source>
        <dbReference type="EMBL" id="PRW59696.1"/>
    </source>
</evidence>
<feature type="compositionally biased region" description="Low complexity" evidence="1">
    <location>
        <begin position="225"/>
        <end position="241"/>
    </location>
</feature>
<evidence type="ECO:0000313" key="3">
    <source>
        <dbReference type="Proteomes" id="UP000239899"/>
    </source>
</evidence>
<comment type="caution">
    <text evidence="2">The sequence shown here is derived from an EMBL/GenBank/DDBJ whole genome shotgun (WGS) entry which is preliminary data.</text>
</comment>
<gene>
    <name evidence="2" type="ORF">C2E21_1393</name>
</gene>